<reference evidence="1" key="1">
    <citation type="journal article" date="2021" name="Front. Plant Sci.">
        <title>Chromosome-Scale Genome Assembly for Chinese Sour Jujube and Insights Into Its Genome Evolution and Domestication Signature.</title>
        <authorList>
            <person name="Shen L.-Y."/>
            <person name="Luo H."/>
            <person name="Wang X.-L."/>
            <person name="Wang X.-M."/>
            <person name="Qiu X.-J."/>
            <person name="Liu H."/>
            <person name="Zhou S.-S."/>
            <person name="Jia K.-H."/>
            <person name="Nie S."/>
            <person name="Bao Y.-T."/>
            <person name="Zhang R.-G."/>
            <person name="Yun Q.-Z."/>
            <person name="Chai Y.-H."/>
            <person name="Lu J.-Y."/>
            <person name="Li Y."/>
            <person name="Zhao S.-W."/>
            <person name="Mao J.-F."/>
            <person name="Jia S.-G."/>
            <person name="Mao Y.-M."/>
        </authorList>
    </citation>
    <scope>NUCLEOTIDE SEQUENCE</scope>
    <source>
        <strain evidence="1">AT0</strain>
        <tissue evidence="1">Leaf</tissue>
    </source>
</reference>
<dbReference type="AlphaFoldDB" id="A0A978UN01"/>
<accession>A0A978UN01</accession>
<organism evidence="1 2">
    <name type="scientific">Ziziphus jujuba var. spinosa</name>
    <dbReference type="NCBI Taxonomy" id="714518"/>
    <lineage>
        <taxon>Eukaryota</taxon>
        <taxon>Viridiplantae</taxon>
        <taxon>Streptophyta</taxon>
        <taxon>Embryophyta</taxon>
        <taxon>Tracheophyta</taxon>
        <taxon>Spermatophyta</taxon>
        <taxon>Magnoliopsida</taxon>
        <taxon>eudicotyledons</taxon>
        <taxon>Gunneridae</taxon>
        <taxon>Pentapetalae</taxon>
        <taxon>rosids</taxon>
        <taxon>fabids</taxon>
        <taxon>Rosales</taxon>
        <taxon>Rhamnaceae</taxon>
        <taxon>Paliureae</taxon>
        <taxon>Ziziphus</taxon>
    </lineage>
</organism>
<name>A0A978UN01_ZIZJJ</name>
<gene>
    <name evidence="1" type="ORF">FEM48_Zijuj10G0110400</name>
</gene>
<proteinExistence type="predicted"/>
<protein>
    <submittedName>
        <fullName evidence="1">Uncharacterized protein</fullName>
    </submittedName>
</protein>
<dbReference type="Proteomes" id="UP000813462">
    <property type="component" value="Unassembled WGS sequence"/>
</dbReference>
<dbReference type="EMBL" id="JAEACU010000010">
    <property type="protein sequence ID" value="KAH7516203.1"/>
    <property type="molecule type" value="Genomic_DNA"/>
</dbReference>
<comment type="caution">
    <text evidence="1">The sequence shown here is derived from an EMBL/GenBank/DDBJ whole genome shotgun (WGS) entry which is preliminary data.</text>
</comment>
<evidence type="ECO:0000313" key="2">
    <source>
        <dbReference type="Proteomes" id="UP000813462"/>
    </source>
</evidence>
<evidence type="ECO:0000313" key="1">
    <source>
        <dbReference type="EMBL" id="KAH7516203.1"/>
    </source>
</evidence>
<sequence length="91" mass="10949">MINVMIIALRDRLSKIDWHVFVSKHVMNLLKGWFSWVIVKILILRFRSNQPPERQQQQIIRLLKASEKPRSPIKLQVKIQIVFRNKYISNN</sequence>